<feature type="domain" description="PIN" evidence="1">
    <location>
        <begin position="5"/>
        <end position="130"/>
    </location>
</feature>
<dbReference type="KEGG" id="paqt:E8L99_08840"/>
<dbReference type="InterPro" id="IPR029060">
    <property type="entry name" value="PIN-like_dom_sf"/>
</dbReference>
<organism evidence="2 3">
    <name type="scientific">Phreatobacter aquaticus</name>
    <dbReference type="NCBI Taxonomy" id="2570229"/>
    <lineage>
        <taxon>Bacteria</taxon>
        <taxon>Pseudomonadati</taxon>
        <taxon>Pseudomonadota</taxon>
        <taxon>Alphaproteobacteria</taxon>
        <taxon>Hyphomicrobiales</taxon>
        <taxon>Phreatobacteraceae</taxon>
        <taxon>Phreatobacter</taxon>
    </lineage>
</organism>
<gene>
    <name evidence="2" type="ORF">E8L99_08840</name>
</gene>
<dbReference type="Pfam" id="PF01850">
    <property type="entry name" value="PIN"/>
    <property type="match status" value="1"/>
</dbReference>
<dbReference type="EMBL" id="CP039865">
    <property type="protein sequence ID" value="QCK85859.1"/>
    <property type="molecule type" value="Genomic_DNA"/>
</dbReference>
<dbReference type="AlphaFoldDB" id="A0A4D7QJF4"/>
<protein>
    <submittedName>
        <fullName evidence="2">Type II toxin-antitoxin system VapC family toxin</fullName>
    </submittedName>
</protein>
<reference evidence="2 3" key="1">
    <citation type="submission" date="2019-04" db="EMBL/GenBank/DDBJ databases">
        <title>Phreatobacter aquaticus sp. nov.</title>
        <authorList>
            <person name="Choi A."/>
            <person name="Baek K."/>
        </authorList>
    </citation>
    <scope>NUCLEOTIDE SEQUENCE [LARGE SCALE GENOMIC DNA]</scope>
    <source>
        <strain evidence="2 3">NMCR1094</strain>
    </source>
</reference>
<sequence>MAVSIYLDANFLIRLVESPHGQNVRHEQLWDMIDTGRLTAMTSWLTWSEVLVHPLRHGDDALVAVYDRIFAGETATLACHDVERPVLRQAAEFRARWPALKSPDAIHLATAALQDCGWFVTSDARLAVLPRLNYLNPDIPSDIDRFLTALP</sequence>
<dbReference type="RefSeq" id="WP_137099192.1">
    <property type="nucleotide sequence ID" value="NZ_CP039865.1"/>
</dbReference>
<name>A0A4D7QJF4_9HYPH</name>
<evidence type="ECO:0000313" key="3">
    <source>
        <dbReference type="Proteomes" id="UP000298588"/>
    </source>
</evidence>
<dbReference type="InterPro" id="IPR002716">
    <property type="entry name" value="PIN_dom"/>
</dbReference>
<dbReference type="SUPFAM" id="SSF88723">
    <property type="entry name" value="PIN domain-like"/>
    <property type="match status" value="1"/>
</dbReference>
<proteinExistence type="predicted"/>
<evidence type="ECO:0000259" key="1">
    <source>
        <dbReference type="Pfam" id="PF01850"/>
    </source>
</evidence>
<dbReference type="Proteomes" id="UP000298588">
    <property type="component" value="Chromosome"/>
</dbReference>
<dbReference type="Gene3D" id="3.40.50.1010">
    <property type="entry name" value="5'-nuclease"/>
    <property type="match status" value="1"/>
</dbReference>
<dbReference type="OrthoDB" id="574461at2"/>
<evidence type="ECO:0000313" key="2">
    <source>
        <dbReference type="EMBL" id="QCK85859.1"/>
    </source>
</evidence>
<accession>A0A4D7QJF4</accession>
<keyword evidence="3" id="KW-1185">Reference proteome</keyword>